<evidence type="ECO:0000313" key="12">
    <source>
        <dbReference type="EMBL" id="RKP20182.1"/>
    </source>
</evidence>
<sequence length="238" mass="27075">MLNTKSESLENGHAIDTNDCNSKCGKSAFRFDGLSWPSIGTEKRISETEEERVLRMKRMREAVTTLLECIGEDPNRDGLQDTPERYAKALLFLTKGYEEKMSDVLNNAIFEEDHDEMVIVKDIDVFSMCEHHLVPFYGKVSIGYIPNKDVIGLSKLARISEMYCRRLQVQERLTKQIAKAIDEMLKPKGVAVVMECSHMCMVMRGVQKPGSKTTTSSMLGCFRSDSKTREEFLSLIQK</sequence>
<keyword evidence="6 12" id="KW-0378">Hydrolase</keyword>
<evidence type="ECO:0000256" key="7">
    <source>
        <dbReference type="ARBA" id="ARBA00022909"/>
    </source>
</evidence>
<feature type="domain" description="GTP cyclohydrolase I" evidence="11">
    <location>
        <begin position="60"/>
        <end position="236"/>
    </location>
</feature>
<dbReference type="UniPathway" id="UPA00848">
    <property type="reaction ID" value="UER00151"/>
</dbReference>
<dbReference type="FunFam" id="1.10.286.10:FF:000003">
    <property type="entry name" value="GTP cyclohydrolase 1"/>
    <property type="match status" value="1"/>
</dbReference>
<dbReference type="InterPro" id="IPR043133">
    <property type="entry name" value="GTP-CH-I_C/QueF"/>
</dbReference>
<dbReference type="InterPro" id="IPR043134">
    <property type="entry name" value="GTP-CH-I_N"/>
</dbReference>
<dbReference type="NCBIfam" id="NF006826">
    <property type="entry name" value="PRK09347.1-3"/>
    <property type="match status" value="1"/>
</dbReference>
<dbReference type="PANTHER" id="PTHR11109:SF7">
    <property type="entry name" value="GTP CYCLOHYDROLASE 1"/>
    <property type="match status" value="1"/>
</dbReference>
<name>A0A4P9YLX5_ROZAC</name>
<evidence type="ECO:0000256" key="4">
    <source>
        <dbReference type="ARBA" id="ARBA00017272"/>
    </source>
</evidence>
<evidence type="ECO:0000313" key="13">
    <source>
        <dbReference type="Proteomes" id="UP000281549"/>
    </source>
</evidence>
<dbReference type="GO" id="GO:0003934">
    <property type="term" value="F:GTP cyclohydrolase I activity"/>
    <property type="evidence" value="ECO:0007669"/>
    <property type="project" value="UniProtKB-EC"/>
</dbReference>
<dbReference type="NCBIfam" id="NF006825">
    <property type="entry name" value="PRK09347.1-2"/>
    <property type="match status" value="1"/>
</dbReference>
<keyword evidence="5" id="KW-0547">Nucleotide-binding</keyword>
<gene>
    <name evidence="12" type="ORF">ROZALSC1DRAFT_13021</name>
</gene>
<dbReference type="PANTHER" id="PTHR11109">
    <property type="entry name" value="GTP CYCLOHYDROLASE I"/>
    <property type="match status" value="1"/>
</dbReference>
<organism evidence="12 13">
    <name type="scientific">Rozella allomycis (strain CSF55)</name>
    <dbReference type="NCBI Taxonomy" id="988480"/>
    <lineage>
        <taxon>Eukaryota</taxon>
        <taxon>Fungi</taxon>
        <taxon>Fungi incertae sedis</taxon>
        <taxon>Cryptomycota</taxon>
        <taxon>Cryptomycota incertae sedis</taxon>
        <taxon>Rozella</taxon>
    </lineage>
</organism>
<dbReference type="InterPro" id="IPR018234">
    <property type="entry name" value="GTP_CycHdrlase_I_CS"/>
</dbReference>
<comment type="similarity">
    <text evidence="2">Belongs to the GTP cyclohydrolase I family.</text>
</comment>
<dbReference type="EC" id="3.5.4.16" evidence="3"/>
<dbReference type="InterPro" id="IPR020602">
    <property type="entry name" value="GTP_CycHdrlase_I_dom"/>
</dbReference>
<protein>
    <recommendedName>
        <fullName evidence="4">GTP cyclohydrolase 1</fullName>
        <ecNumber evidence="3">3.5.4.16</ecNumber>
    </recommendedName>
    <alternativeName>
        <fullName evidence="9">GTP cyclohydrolase I</fullName>
    </alternativeName>
</protein>
<dbReference type="Gene3D" id="1.10.286.10">
    <property type="match status" value="1"/>
</dbReference>
<dbReference type="NCBIfam" id="TIGR00063">
    <property type="entry name" value="folE"/>
    <property type="match status" value="1"/>
</dbReference>
<evidence type="ECO:0000256" key="10">
    <source>
        <dbReference type="ARBA" id="ARBA00055676"/>
    </source>
</evidence>
<evidence type="ECO:0000256" key="3">
    <source>
        <dbReference type="ARBA" id="ARBA00012715"/>
    </source>
</evidence>
<dbReference type="GO" id="GO:0046654">
    <property type="term" value="P:tetrahydrofolate biosynthetic process"/>
    <property type="evidence" value="ECO:0007669"/>
    <property type="project" value="InterPro"/>
</dbReference>
<evidence type="ECO:0000256" key="9">
    <source>
        <dbReference type="ARBA" id="ARBA00030854"/>
    </source>
</evidence>
<evidence type="ECO:0000256" key="5">
    <source>
        <dbReference type="ARBA" id="ARBA00022741"/>
    </source>
</evidence>
<dbReference type="GO" id="GO:0005737">
    <property type="term" value="C:cytoplasm"/>
    <property type="evidence" value="ECO:0007669"/>
    <property type="project" value="TreeGrafter"/>
</dbReference>
<evidence type="ECO:0000256" key="2">
    <source>
        <dbReference type="ARBA" id="ARBA00008085"/>
    </source>
</evidence>
<evidence type="ECO:0000256" key="1">
    <source>
        <dbReference type="ARBA" id="ARBA00005080"/>
    </source>
</evidence>
<dbReference type="HAMAP" id="MF_00223">
    <property type="entry name" value="FolE"/>
    <property type="match status" value="1"/>
</dbReference>
<dbReference type="GO" id="GO:0006729">
    <property type="term" value="P:tetrahydrobiopterin biosynthetic process"/>
    <property type="evidence" value="ECO:0007669"/>
    <property type="project" value="TreeGrafter"/>
</dbReference>
<proteinExistence type="inferred from homology"/>
<keyword evidence="7" id="KW-0289">Folate biosynthesis</keyword>
<comment type="function">
    <text evidence="10">GTP cyclohydrolase 1 is the first enzyme in the biosynthetic pathway leading to folic acid.</text>
</comment>
<dbReference type="GO" id="GO:0008270">
    <property type="term" value="F:zinc ion binding"/>
    <property type="evidence" value="ECO:0007669"/>
    <property type="project" value="TreeGrafter"/>
</dbReference>
<dbReference type="Gene3D" id="3.30.1130.10">
    <property type="match status" value="1"/>
</dbReference>
<evidence type="ECO:0000259" key="11">
    <source>
        <dbReference type="Pfam" id="PF01227"/>
    </source>
</evidence>
<keyword evidence="8" id="KW-0342">GTP-binding</keyword>
<dbReference type="AlphaFoldDB" id="A0A4P9YLX5"/>
<dbReference type="GO" id="GO:0005525">
    <property type="term" value="F:GTP binding"/>
    <property type="evidence" value="ECO:0007669"/>
    <property type="project" value="UniProtKB-KW"/>
</dbReference>
<evidence type="ECO:0000256" key="8">
    <source>
        <dbReference type="ARBA" id="ARBA00023134"/>
    </source>
</evidence>
<evidence type="ECO:0000256" key="6">
    <source>
        <dbReference type="ARBA" id="ARBA00022801"/>
    </source>
</evidence>
<dbReference type="InterPro" id="IPR001474">
    <property type="entry name" value="GTP_CycHdrlase_I"/>
</dbReference>
<reference evidence="13" key="1">
    <citation type="journal article" date="2018" name="Nat. Microbiol.">
        <title>Leveraging single-cell genomics to expand the fungal tree of life.</title>
        <authorList>
            <person name="Ahrendt S.R."/>
            <person name="Quandt C.A."/>
            <person name="Ciobanu D."/>
            <person name="Clum A."/>
            <person name="Salamov A."/>
            <person name="Andreopoulos B."/>
            <person name="Cheng J.F."/>
            <person name="Woyke T."/>
            <person name="Pelin A."/>
            <person name="Henrissat B."/>
            <person name="Reynolds N.K."/>
            <person name="Benny G.L."/>
            <person name="Smith M.E."/>
            <person name="James T.Y."/>
            <person name="Grigoriev I.V."/>
        </authorList>
    </citation>
    <scope>NUCLEOTIDE SEQUENCE [LARGE SCALE GENOMIC DNA]</scope>
    <source>
        <strain evidence="13">CSF55</strain>
    </source>
</reference>
<dbReference type="Proteomes" id="UP000281549">
    <property type="component" value="Unassembled WGS sequence"/>
</dbReference>
<dbReference type="CDD" id="cd00642">
    <property type="entry name" value="GTP_cyclohydro1"/>
    <property type="match status" value="1"/>
</dbReference>
<dbReference type="Pfam" id="PF01227">
    <property type="entry name" value="GTP_cyclohydroI"/>
    <property type="match status" value="1"/>
</dbReference>
<dbReference type="GO" id="GO:0046656">
    <property type="term" value="P:folic acid biosynthetic process"/>
    <property type="evidence" value="ECO:0007669"/>
    <property type="project" value="UniProtKB-KW"/>
</dbReference>
<comment type="pathway">
    <text evidence="1">Cofactor biosynthesis; 7,8-dihydroneopterin triphosphate biosynthesis; 7,8-dihydroneopterin triphosphate from GTP: step 1/1.</text>
</comment>
<dbReference type="EMBL" id="ML005101">
    <property type="protein sequence ID" value="RKP20182.1"/>
    <property type="molecule type" value="Genomic_DNA"/>
</dbReference>
<dbReference type="PROSITE" id="PS00859">
    <property type="entry name" value="GTP_CYCLOHYDROL_1_1"/>
    <property type="match status" value="1"/>
</dbReference>
<accession>A0A4P9YLX5</accession>
<dbReference type="SUPFAM" id="SSF55620">
    <property type="entry name" value="Tetrahydrobiopterin biosynthesis enzymes-like"/>
    <property type="match status" value="1"/>
</dbReference>
<dbReference type="FunFam" id="3.30.1130.10:FF:000012">
    <property type="entry name" value="GTP cyclohydrolase 1"/>
    <property type="match status" value="1"/>
</dbReference>